<comment type="caution">
    <text evidence="1">The sequence shown here is derived from an EMBL/GenBank/DDBJ whole genome shotgun (WGS) entry which is preliminary data.</text>
</comment>
<gene>
    <name evidence="1" type="ORF">BDY19DRAFT_892818</name>
</gene>
<proteinExistence type="predicted"/>
<protein>
    <submittedName>
        <fullName evidence="1">Glutamine synthetase/guanido kinase</fullName>
    </submittedName>
</protein>
<keyword evidence="2" id="KW-1185">Reference proteome</keyword>
<name>A0ACB8TZT6_9APHY</name>
<reference evidence="1" key="1">
    <citation type="journal article" date="2021" name="Environ. Microbiol.">
        <title>Gene family expansions and transcriptome signatures uncover fungal adaptations to wood decay.</title>
        <authorList>
            <person name="Hage H."/>
            <person name="Miyauchi S."/>
            <person name="Viragh M."/>
            <person name="Drula E."/>
            <person name="Min B."/>
            <person name="Chaduli D."/>
            <person name="Navarro D."/>
            <person name="Favel A."/>
            <person name="Norest M."/>
            <person name="Lesage-Meessen L."/>
            <person name="Balint B."/>
            <person name="Merenyi Z."/>
            <person name="de Eugenio L."/>
            <person name="Morin E."/>
            <person name="Martinez A.T."/>
            <person name="Baldrian P."/>
            <person name="Stursova M."/>
            <person name="Martinez M.J."/>
            <person name="Novotny C."/>
            <person name="Magnuson J.K."/>
            <person name="Spatafora J.W."/>
            <person name="Maurice S."/>
            <person name="Pangilinan J."/>
            <person name="Andreopoulos W."/>
            <person name="LaButti K."/>
            <person name="Hundley H."/>
            <person name="Na H."/>
            <person name="Kuo A."/>
            <person name="Barry K."/>
            <person name="Lipzen A."/>
            <person name="Henrissat B."/>
            <person name="Riley R."/>
            <person name="Ahrendt S."/>
            <person name="Nagy L.G."/>
            <person name="Grigoriev I.V."/>
            <person name="Martin F."/>
            <person name="Rosso M.N."/>
        </authorList>
    </citation>
    <scope>NUCLEOTIDE SEQUENCE</scope>
    <source>
        <strain evidence="1">CBS 384.51</strain>
    </source>
</reference>
<evidence type="ECO:0000313" key="1">
    <source>
        <dbReference type="EMBL" id="KAI0087488.1"/>
    </source>
</evidence>
<organism evidence="1 2">
    <name type="scientific">Irpex rosettiformis</name>
    <dbReference type="NCBI Taxonomy" id="378272"/>
    <lineage>
        <taxon>Eukaryota</taxon>
        <taxon>Fungi</taxon>
        <taxon>Dikarya</taxon>
        <taxon>Basidiomycota</taxon>
        <taxon>Agaricomycotina</taxon>
        <taxon>Agaricomycetes</taxon>
        <taxon>Polyporales</taxon>
        <taxon>Irpicaceae</taxon>
        <taxon>Irpex</taxon>
    </lineage>
</organism>
<evidence type="ECO:0000313" key="2">
    <source>
        <dbReference type="Proteomes" id="UP001055072"/>
    </source>
</evidence>
<dbReference type="Proteomes" id="UP001055072">
    <property type="component" value="Unassembled WGS sequence"/>
</dbReference>
<dbReference type="EMBL" id="MU274917">
    <property type="protein sequence ID" value="KAI0087488.1"/>
    <property type="molecule type" value="Genomic_DNA"/>
</dbReference>
<sequence>MSQDQSRHGVVYTPSTANRAPLVNLEDDEYLDSLGVKYIRITWLDYINQPRYRVVPRAYFKKLLQSSRPGVSLAKVVFGLVSLALAPGFSGTGSYHYVIDPSSFRLAPYAPGHASVMGFFQEKSPSPEHGLTVPLCPRWLLKQIVDKAQSAAEATYLVGFESEFILLSSTSPNFVAVNTMGDWSTSSKMPSGSVEYTVMEEIADCLEKARIELQMYHAEAAPGQYEVVTGPLPPLQAADALVQTRETIYNIANKHGLRATFAPRVFPTSTGNGAHTNISVHTTSDPRPTPGQASADAHFGPTLNPLERSFLQGVLSHAPAISAFTLPTQNSYTRVGDGCWSGGTYASWGTENREAIVRLAGSHRRHYFECRFVDATANPYLVLASILGAGTQALIDKTPLQSGDCDKAVVEMTPEEKTEKGVLNVGRIPRSLRQARMNLADDQELKNILGEEFVSAYLGVNEVKSLTALHSN</sequence>
<keyword evidence="1" id="KW-0808">Transferase</keyword>
<accession>A0ACB8TZT6</accession>
<keyword evidence="1" id="KW-0418">Kinase</keyword>